<keyword evidence="1 2" id="KW-0732">Signal</keyword>
<feature type="domain" description="BON" evidence="3">
    <location>
        <begin position="127"/>
        <end position="197"/>
    </location>
</feature>
<dbReference type="SMART" id="SM00749">
    <property type="entry name" value="BON"/>
    <property type="match status" value="2"/>
</dbReference>
<evidence type="ECO:0000256" key="2">
    <source>
        <dbReference type="SAM" id="SignalP"/>
    </source>
</evidence>
<name>A0ABQ5YL70_9BURK</name>
<dbReference type="Proteomes" id="UP001156664">
    <property type="component" value="Unassembled WGS sequence"/>
</dbReference>
<dbReference type="InterPro" id="IPR014004">
    <property type="entry name" value="Transpt-assoc_nodulatn_dom_bac"/>
</dbReference>
<evidence type="ECO:0000313" key="4">
    <source>
        <dbReference type="EMBL" id="GLR25295.1"/>
    </source>
</evidence>
<dbReference type="RefSeq" id="WP_284279635.1">
    <property type="nucleotide sequence ID" value="NZ_BSOJ01000006.1"/>
</dbReference>
<evidence type="ECO:0000256" key="1">
    <source>
        <dbReference type="ARBA" id="ARBA00022729"/>
    </source>
</evidence>
<feature type="domain" description="BON" evidence="3">
    <location>
        <begin position="51"/>
        <end position="118"/>
    </location>
</feature>
<dbReference type="InterPro" id="IPR007055">
    <property type="entry name" value="BON_dom"/>
</dbReference>
<dbReference type="Pfam" id="PF04972">
    <property type="entry name" value="BON"/>
    <property type="match status" value="2"/>
</dbReference>
<dbReference type="PANTHER" id="PTHR34606:SF4">
    <property type="entry name" value="OUTER MEMBRANE LIPOPROTEIN DOLP"/>
    <property type="match status" value="1"/>
</dbReference>
<gene>
    <name evidence="4" type="ORF">GCM10007875_03830</name>
</gene>
<dbReference type="PROSITE" id="PS50914">
    <property type="entry name" value="BON"/>
    <property type="match status" value="2"/>
</dbReference>
<feature type="chain" id="PRO_5045907111" evidence="2">
    <location>
        <begin position="32"/>
        <end position="218"/>
    </location>
</feature>
<proteinExistence type="predicted"/>
<dbReference type="InterPro" id="IPR051686">
    <property type="entry name" value="Lipoprotein_DolP"/>
</dbReference>
<accession>A0ABQ5YL70</accession>
<protein>
    <submittedName>
        <fullName evidence="4">Transporter</fullName>
    </submittedName>
</protein>
<feature type="signal peptide" evidence="2">
    <location>
        <begin position="1"/>
        <end position="31"/>
    </location>
</feature>
<comment type="caution">
    <text evidence="4">The sequence shown here is derived from an EMBL/GenBank/DDBJ whole genome shotgun (WGS) entry which is preliminary data.</text>
</comment>
<dbReference type="PROSITE" id="PS51257">
    <property type="entry name" value="PROKAR_LIPOPROTEIN"/>
    <property type="match status" value="1"/>
</dbReference>
<evidence type="ECO:0000313" key="5">
    <source>
        <dbReference type="Proteomes" id="UP001156664"/>
    </source>
</evidence>
<reference evidence="5" key="1">
    <citation type="journal article" date="2019" name="Int. J. Syst. Evol. Microbiol.">
        <title>The Global Catalogue of Microorganisms (GCM) 10K type strain sequencing project: providing services to taxonomists for standard genome sequencing and annotation.</title>
        <authorList>
            <consortium name="The Broad Institute Genomics Platform"/>
            <consortium name="The Broad Institute Genome Sequencing Center for Infectious Disease"/>
            <person name="Wu L."/>
            <person name="Ma J."/>
        </authorList>
    </citation>
    <scope>NUCLEOTIDE SEQUENCE [LARGE SCALE GENOMIC DNA]</scope>
    <source>
        <strain evidence="5">NBRC 105857</strain>
    </source>
</reference>
<dbReference type="PANTHER" id="PTHR34606">
    <property type="entry name" value="BON DOMAIN-CONTAINING PROTEIN"/>
    <property type="match status" value="1"/>
</dbReference>
<sequence length="218" mass="22933">MMKIKKAAISSTVALALTLPLLSGCFFGAAAALTTSTLAASDRRTVGTQVEDRTIQLKATNIISGDFGDTVHVNVTVYNRHMLLTGEAPDETTRRRVEGAVSNIANLHLVTNDIKIAGNSSLTSRTNDTLLTTKVKASLLDAQDVFGNAFKVTTEAGSVYLMGLVTEREADRAAQIAAGVSGVTRVVKVIDPISEAELKTMTATPNTNSNPDAGGNVR</sequence>
<dbReference type="EMBL" id="BSOJ01000006">
    <property type="protein sequence ID" value="GLR25295.1"/>
    <property type="molecule type" value="Genomic_DNA"/>
</dbReference>
<organism evidence="4 5">
    <name type="scientific">Limnobacter litoralis</name>
    <dbReference type="NCBI Taxonomy" id="481366"/>
    <lineage>
        <taxon>Bacteria</taxon>
        <taxon>Pseudomonadati</taxon>
        <taxon>Pseudomonadota</taxon>
        <taxon>Betaproteobacteria</taxon>
        <taxon>Burkholderiales</taxon>
        <taxon>Burkholderiaceae</taxon>
        <taxon>Limnobacter</taxon>
    </lineage>
</organism>
<evidence type="ECO:0000259" key="3">
    <source>
        <dbReference type="PROSITE" id="PS50914"/>
    </source>
</evidence>
<keyword evidence="5" id="KW-1185">Reference proteome</keyword>